<evidence type="ECO:0000256" key="4">
    <source>
        <dbReference type="SAM" id="Coils"/>
    </source>
</evidence>
<dbReference type="InterPro" id="IPR052021">
    <property type="entry name" value="Type-I_RS_S_subunit"/>
</dbReference>
<feature type="domain" description="Type I restriction modification DNA specificity" evidence="5">
    <location>
        <begin position="22"/>
        <end position="152"/>
    </location>
</feature>
<protein>
    <submittedName>
        <fullName evidence="6">Type I restriction enzyme, S subunit</fullName>
    </submittedName>
</protein>
<evidence type="ECO:0000313" key="7">
    <source>
        <dbReference type="Proteomes" id="UP000182961"/>
    </source>
</evidence>
<evidence type="ECO:0000256" key="3">
    <source>
        <dbReference type="ARBA" id="ARBA00023125"/>
    </source>
</evidence>
<feature type="coiled-coil region" evidence="4">
    <location>
        <begin position="345"/>
        <end position="372"/>
    </location>
</feature>
<dbReference type="SUPFAM" id="SSF116734">
    <property type="entry name" value="DNA methylase specificity domain"/>
    <property type="match status" value="2"/>
</dbReference>
<evidence type="ECO:0000259" key="5">
    <source>
        <dbReference type="Pfam" id="PF01420"/>
    </source>
</evidence>
<dbReference type="InterPro" id="IPR044946">
    <property type="entry name" value="Restrct_endonuc_typeI_TRD_sf"/>
</dbReference>
<dbReference type="eggNOG" id="COG0732">
    <property type="taxonomic scope" value="Bacteria"/>
</dbReference>
<sequence length="460" mass="52938">MDTEKFKELFLFGPKSKVKAGDGLKIGRFPFYTSSPTLSKWINTEQYFDEALIFGTGGLPSIHYVNEPFATSTDCLVSIAKPNKSFNVKFVYYYIFTNIRILEQGFKGAGLKHISKPYIQNLDIPLPDLETQDKIVAILDKAKSLIDKREQTIQKFHELLRATFLDMFGDPVKNEKGFELRNLTEFYIDPKNGTKCGPFGSALKIEDYTEDGTPVWNMDNISKNMEFNPKPNLFIPNEKFNELQRYNVVNDDIIISRAGTVGKMCVVKTEFQNSILSTNLIRLRLNSDLLLPKYFIYLMKFSKGGIIRLKKGGEDAFSHMNTGILDSITFPYPQISLQNKFHKIYSKIEASIEKLNQSKTQLENLLNGLSQSAFNGELEFNTAVDLEVLLENDYEYFKDNADKKAIQLLLDRLDKNEVNENKFYEEHLYDKAKSFVFELLKEEKIKQVFDKKTNSIKLTL</sequence>
<dbReference type="PANTHER" id="PTHR30408">
    <property type="entry name" value="TYPE-1 RESTRICTION ENZYME ECOKI SPECIFICITY PROTEIN"/>
    <property type="match status" value="1"/>
</dbReference>
<dbReference type="Pfam" id="PF01420">
    <property type="entry name" value="Methylase_S"/>
    <property type="match status" value="2"/>
</dbReference>
<gene>
    <name evidence="6" type="ORF">SAMN05444143_102197</name>
</gene>
<name>A0A1I4TNH0_9FLAO</name>
<reference evidence="7" key="1">
    <citation type="submission" date="2016-10" db="EMBL/GenBank/DDBJ databases">
        <authorList>
            <person name="Varghese N."/>
            <person name="Submissions S."/>
        </authorList>
    </citation>
    <scope>NUCLEOTIDE SEQUENCE [LARGE SCALE GENOMIC DNA]</scope>
    <source>
        <strain evidence="7">DSM 4002</strain>
    </source>
</reference>
<evidence type="ECO:0000256" key="2">
    <source>
        <dbReference type="ARBA" id="ARBA00022747"/>
    </source>
</evidence>
<dbReference type="InterPro" id="IPR000055">
    <property type="entry name" value="Restrct_endonuc_typeI_TRD"/>
</dbReference>
<evidence type="ECO:0000256" key="1">
    <source>
        <dbReference type="ARBA" id="ARBA00010923"/>
    </source>
</evidence>
<keyword evidence="3" id="KW-0238">DNA-binding</keyword>
<dbReference type="PANTHER" id="PTHR30408:SF12">
    <property type="entry name" value="TYPE I RESTRICTION ENZYME MJAVIII SPECIFICITY SUBUNIT"/>
    <property type="match status" value="1"/>
</dbReference>
<organism evidence="6 7">
    <name type="scientific">Flavobacterium succinicans</name>
    <dbReference type="NCBI Taxonomy" id="29536"/>
    <lineage>
        <taxon>Bacteria</taxon>
        <taxon>Pseudomonadati</taxon>
        <taxon>Bacteroidota</taxon>
        <taxon>Flavobacteriia</taxon>
        <taxon>Flavobacteriales</taxon>
        <taxon>Flavobacteriaceae</taxon>
        <taxon>Flavobacterium</taxon>
    </lineage>
</organism>
<evidence type="ECO:0000313" key="6">
    <source>
        <dbReference type="EMBL" id="SFM78171.1"/>
    </source>
</evidence>
<dbReference type="Proteomes" id="UP000182961">
    <property type="component" value="Unassembled WGS sequence"/>
</dbReference>
<proteinExistence type="inferred from homology"/>
<dbReference type="Gene3D" id="3.90.220.20">
    <property type="entry name" value="DNA methylase specificity domains"/>
    <property type="match status" value="2"/>
</dbReference>
<comment type="similarity">
    <text evidence="1">Belongs to the type-I restriction system S methylase family.</text>
</comment>
<dbReference type="GO" id="GO:0009307">
    <property type="term" value="P:DNA restriction-modification system"/>
    <property type="evidence" value="ECO:0007669"/>
    <property type="project" value="UniProtKB-KW"/>
</dbReference>
<dbReference type="AlphaFoldDB" id="A0A1I4TNH0"/>
<keyword evidence="4" id="KW-0175">Coiled coil</keyword>
<accession>A0A1I4TNH0</accession>
<keyword evidence="7" id="KW-1185">Reference proteome</keyword>
<keyword evidence="2" id="KW-0680">Restriction system</keyword>
<dbReference type="EMBL" id="FOUT01000002">
    <property type="protein sequence ID" value="SFM78171.1"/>
    <property type="molecule type" value="Genomic_DNA"/>
</dbReference>
<feature type="domain" description="Type I restriction modification DNA specificity" evidence="5">
    <location>
        <begin position="207"/>
        <end position="364"/>
    </location>
</feature>
<dbReference type="RefSeq" id="WP_024980114.1">
    <property type="nucleotide sequence ID" value="NZ_CBCRUM010000010.1"/>
</dbReference>
<dbReference type="GO" id="GO:0003677">
    <property type="term" value="F:DNA binding"/>
    <property type="evidence" value="ECO:0007669"/>
    <property type="project" value="UniProtKB-KW"/>
</dbReference>